<name>A0AAD7FGI1_MYCRO</name>
<feature type="region of interest" description="Disordered" evidence="1">
    <location>
        <begin position="318"/>
        <end position="349"/>
    </location>
</feature>
<sequence>MHTSPSCSPSCKPAPLSTSSSPPAPPLQSSPSSPPTAPPASSPRAPSCAAARWPARCSRTARCTPSSPPPRAATAHTVLVLYEARERRDRWSTLRRHAYFAAVGDGEVADLCVDDNPVYGEVALVQLTDISTAIPPPSAGAAPSLAAVDAALARELRHAPTYFAALRPFTALILHNFHRQTNVTDLAAHVFGGALYALDTVSFFRAEDAPDFYFHATRSPLRIHDRDIAVAPAQDHSTSPAPLPSSSPHPASPEIPHPPHHDIPPGPLPCDYTRVVAVRVFNHPLLVLTRAKLHADFGRFGEIERVWYHPCVACTPMAPSRTRTTRSTRSSTPPSRAPSTRSATCASRPTRVRGVRRRLLFVLTQTPTPTNPKRAKQKNMRTKGTQRRMKGRKHRRTYEPSWRPNRRATARSACARCASRGCACWRSVCTRTPPQHSVSTRD</sequence>
<feature type="compositionally biased region" description="Low complexity" evidence="1">
    <location>
        <begin position="318"/>
        <end position="344"/>
    </location>
</feature>
<feature type="compositionally biased region" description="Pro residues" evidence="1">
    <location>
        <begin position="241"/>
        <end position="256"/>
    </location>
</feature>
<feature type="region of interest" description="Disordered" evidence="1">
    <location>
        <begin position="1"/>
        <end position="47"/>
    </location>
</feature>
<feature type="region of interest" description="Disordered" evidence="1">
    <location>
        <begin position="232"/>
        <end position="266"/>
    </location>
</feature>
<feature type="region of interest" description="Disordered" evidence="1">
    <location>
        <begin position="366"/>
        <end position="404"/>
    </location>
</feature>
<feature type="compositionally biased region" description="Pro residues" evidence="1">
    <location>
        <begin position="22"/>
        <end position="41"/>
    </location>
</feature>
<reference evidence="2" key="1">
    <citation type="submission" date="2023-03" db="EMBL/GenBank/DDBJ databases">
        <title>Massive genome expansion in bonnet fungi (Mycena s.s.) driven by repeated elements and novel gene families across ecological guilds.</title>
        <authorList>
            <consortium name="Lawrence Berkeley National Laboratory"/>
            <person name="Harder C.B."/>
            <person name="Miyauchi S."/>
            <person name="Viragh M."/>
            <person name="Kuo A."/>
            <person name="Thoen E."/>
            <person name="Andreopoulos B."/>
            <person name="Lu D."/>
            <person name="Skrede I."/>
            <person name="Drula E."/>
            <person name="Henrissat B."/>
            <person name="Morin E."/>
            <person name="Kohler A."/>
            <person name="Barry K."/>
            <person name="LaButti K."/>
            <person name="Morin E."/>
            <person name="Salamov A."/>
            <person name="Lipzen A."/>
            <person name="Mereny Z."/>
            <person name="Hegedus B."/>
            <person name="Baldrian P."/>
            <person name="Stursova M."/>
            <person name="Weitz H."/>
            <person name="Taylor A."/>
            <person name="Grigoriev I.V."/>
            <person name="Nagy L.G."/>
            <person name="Martin F."/>
            <person name="Kauserud H."/>
        </authorList>
    </citation>
    <scope>NUCLEOTIDE SEQUENCE</scope>
    <source>
        <strain evidence="2">CBHHK067</strain>
    </source>
</reference>
<accession>A0AAD7FGI1</accession>
<evidence type="ECO:0000256" key="1">
    <source>
        <dbReference type="SAM" id="MobiDB-lite"/>
    </source>
</evidence>
<comment type="caution">
    <text evidence="2">The sequence shown here is derived from an EMBL/GenBank/DDBJ whole genome shotgun (WGS) entry which is preliminary data.</text>
</comment>
<feature type="compositionally biased region" description="Basic residues" evidence="1">
    <location>
        <begin position="373"/>
        <end position="396"/>
    </location>
</feature>
<dbReference type="EMBL" id="JARKIE010000652">
    <property type="protein sequence ID" value="KAJ7622682.1"/>
    <property type="molecule type" value="Genomic_DNA"/>
</dbReference>
<proteinExistence type="predicted"/>
<gene>
    <name evidence="2" type="ORF">B0H17DRAFT_1112485</name>
</gene>
<keyword evidence="3" id="KW-1185">Reference proteome</keyword>
<dbReference type="AlphaFoldDB" id="A0AAD7FGI1"/>
<feature type="compositionally biased region" description="Low complexity" evidence="1">
    <location>
        <begin position="1"/>
        <end position="21"/>
    </location>
</feature>
<organism evidence="2 3">
    <name type="scientific">Mycena rosella</name>
    <name type="common">Pink bonnet</name>
    <name type="synonym">Agaricus rosellus</name>
    <dbReference type="NCBI Taxonomy" id="1033263"/>
    <lineage>
        <taxon>Eukaryota</taxon>
        <taxon>Fungi</taxon>
        <taxon>Dikarya</taxon>
        <taxon>Basidiomycota</taxon>
        <taxon>Agaricomycotina</taxon>
        <taxon>Agaricomycetes</taxon>
        <taxon>Agaricomycetidae</taxon>
        <taxon>Agaricales</taxon>
        <taxon>Marasmiineae</taxon>
        <taxon>Mycenaceae</taxon>
        <taxon>Mycena</taxon>
    </lineage>
</organism>
<evidence type="ECO:0000313" key="3">
    <source>
        <dbReference type="Proteomes" id="UP001221757"/>
    </source>
</evidence>
<evidence type="ECO:0000313" key="2">
    <source>
        <dbReference type="EMBL" id="KAJ7622682.1"/>
    </source>
</evidence>
<protein>
    <submittedName>
        <fullName evidence="2">Uncharacterized protein</fullName>
    </submittedName>
</protein>
<dbReference type="Proteomes" id="UP001221757">
    <property type="component" value="Unassembled WGS sequence"/>
</dbReference>